<comment type="caution">
    <text evidence="1">The sequence shown here is derived from an EMBL/GenBank/DDBJ whole genome shotgun (WGS) entry which is preliminary data.</text>
</comment>
<dbReference type="PANTHER" id="PTHR48182">
    <property type="entry name" value="PROTEIN SERAC1"/>
    <property type="match status" value="1"/>
</dbReference>
<reference evidence="1" key="2">
    <citation type="submission" date="2023-05" db="EMBL/GenBank/DDBJ databases">
        <authorList>
            <consortium name="Lawrence Berkeley National Laboratory"/>
            <person name="Steindorff A."/>
            <person name="Hensen N."/>
            <person name="Bonometti L."/>
            <person name="Westerberg I."/>
            <person name="Brannstrom I.O."/>
            <person name="Guillou S."/>
            <person name="Cros-Aarteil S."/>
            <person name="Calhoun S."/>
            <person name="Haridas S."/>
            <person name="Kuo A."/>
            <person name="Mondo S."/>
            <person name="Pangilinan J."/>
            <person name="Riley R."/>
            <person name="Labutti K."/>
            <person name="Andreopoulos B."/>
            <person name="Lipzen A."/>
            <person name="Chen C."/>
            <person name="Yanf M."/>
            <person name="Daum C."/>
            <person name="Ng V."/>
            <person name="Clum A."/>
            <person name="Ohm R."/>
            <person name="Martin F."/>
            <person name="Silar P."/>
            <person name="Natvig D."/>
            <person name="Lalanne C."/>
            <person name="Gautier V."/>
            <person name="Ament-Velasquez S.L."/>
            <person name="Kruys A."/>
            <person name="Hutchinson M.I."/>
            <person name="Powell A.J."/>
            <person name="Barry K."/>
            <person name="Miller A.N."/>
            <person name="Grigoriev I.V."/>
            <person name="Debuchy R."/>
            <person name="Gladieux P."/>
            <person name="Thoren M.H."/>
            <person name="Johannesson H."/>
        </authorList>
    </citation>
    <scope>NUCLEOTIDE SEQUENCE</scope>
    <source>
        <strain evidence="1">CBS 315.58</strain>
    </source>
</reference>
<dbReference type="Gene3D" id="3.40.50.1820">
    <property type="entry name" value="alpha/beta hydrolase"/>
    <property type="match status" value="1"/>
</dbReference>
<gene>
    <name evidence="1" type="ORF">QBC40DRAFT_344403</name>
</gene>
<dbReference type="EMBL" id="MU864173">
    <property type="protein sequence ID" value="KAK4193989.1"/>
    <property type="molecule type" value="Genomic_DNA"/>
</dbReference>
<sequence length="354" mass="40360">MIVIFVHGLGSNPDTTWQAVRRAEAADTSEEAAPANERSVNWVSDFLPEDLPPAVRRDVRMFFYNYDSYWKRDAVHTRLTHHGNELLEHINGEICVSEAERSRNLVFVAHSYGGLVVKQALVQAQANRDLGHVAEHTKAILLGTPHRGSNFGAWGWWAALALQPLGSNRFILANLEYDSTWLLDLHKAFVGSARDDLRVFDVFEKRPILMFRLWLIHFEQFCVREQSTTYEGPKVRNIGLPGKRHYVVPFEVVHTYIEQQELSETLEQQLRIRHKKGSIPYAVVLHGLSGADEEAVRSSFRRCATELGLPGERVENQGSVLTDARVLTVLRWLRDRTEADDEWLVIVDNADNVS</sequence>
<organism evidence="1 2">
    <name type="scientific">Triangularia verruculosa</name>
    <dbReference type="NCBI Taxonomy" id="2587418"/>
    <lineage>
        <taxon>Eukaryota</taxon>
        <taxon>Fungi</taxon>
        <taxon>Dikarya</taxon>
        <taxon>Ascomycota</taxon>
        <taxon>Pezizomycotina</taxon>
        <taxon>Sordariomycetes</taxon>
        <taxon>Sordariomycetidae</taxon>
        <taxon>Sordariales</taxon>
        <taxon>Podosporaceae</taxon>
        <taxon>Triangularia</taxon>
    </lineage>
</organism>
<name>A0AAN7AP73_9PEZI</name>
<keyword evidence="2" id="KW-1185">Reference proteome</keyword>
<proteinExistence type="predicted"/>
<evidence type="ECO:0008006" key="3">
    <source>
        <dbReference type="Google" id="ProtNLM"/>
    </source>
</evidence>
<dbReference type="InterPro" id="IPR052374">
    <property type="entry name" value="SERAC1"/>
</dbReference>
<accession>A0AAN7AP73</accession>
<dbReference type="Proteomes" id="UP001303160">
    <property type="component" value="Unassembled WGS sequence"/>
</dbReference>
<protein>
    <recommendedName>
        <fullName evidence="3">GPI inositol-deacylase</fullName>
    </recommendedName>
</protein>
<dbReference type="InterPro" id="IPR029058">
    <property type="entry name" value="AB_hydrolase_fold"/>
</dbReference>
<reference evidence="1" key="1">
    <citation type="journal article" date="2023" name="Mol. Phylogenet. Evol.">
        <title>Genome-scale phylogeny and comparative genomics of the fungal order Sordariales.</title>
        <authorList>
            <person name="Hensen N."/>
            <person name="Bonometti L."/>
            <person name="Westerberg I."/>
            <person name="Brannstrom I.O."/>
            <person name="Guillou S."/>
            <person name="Cros-Aarteil S."/>
            <person name="Calhoun S."/>
            <person name="Haridas S."/>
            <person name="Kuo A."/>
            <person name="Mondo S."/>
            <person name="Pangilinan J."/>
            <person name="Riley R."/>
            <person name="LaButti K."/>
            <person name="Andreopoulos B."/>
            <person name="Lipzen A."/>
            <person name="Chen C."/>
            <person name="Yan M."/>
            <person name="Daum C."/>
            <person name="Ng V."/>
            <person name="Clum A."/>
            <person name="Steindorff A."/>
            <person name="Ohm R.A."/>
            <person name="Martin F."/>
            <person name="Silar P."/>
            <person name="Natvig D.O."/>
            <person name="Lalanne C."/>
            <person name="Gautier V."/>
            <person name="Ament-Velasquez S.L."/>
            <person name="Kruys A."/>
            <person name="Hutchinson M.I."/>
            <person name="Powell A.J."/>
            <person name="Barry K."/>
            <person name="Miller A.N."/>
            <person name="Grigoriev I.V."/>
            <person name="Debuchy R."/>
            <person name="Gladieux P."/>
            <person name="Hiltunen Thoren M."/>
            <person name="Johannesson H."/>
        </authorList>
    </citation>
    <scope>NUCLEOTIDE SEQUENCE</scope>
    <source>
        <strain evidence="1">CBS 315.58</strain>
    </source>
</reference>
<dbReference type="AlphaFoldDB" id="A0AAN7AP73"/>
<evidence type="ECO:0000313" key="1">
    <source>
        <dbReference type="EMBL" id="KAK4193989.1"/>
    </source>
</evidence>
<dbReference type="SUPFAM" id="SSF53474">
    <property type="entry name" value="alpha/beta-Hydrolases"/>
    <property type="match status" value="1"/>
</dbReference>
<dbReference type="PANTHER" id="PTHR48182:SF3">
    <property type="entry name" value="DUF676 DOMAIN-CONTAINING PROTEIN"/>
    <property type="match status" value="1"/>
</dbReference>
<evidence type="ECO:0000313" key="2">
    <source>
        <dbReference type="Proteomes" id="UP001303160"/>
    </source>
</evidence>